<dbReference type="EMBL" id="JANJYI010000005">
    <property type="protein sequence ID" value="KAK2651079.1"/>
    <property type="molecule type" value="Genomic_DNA"/>
</dbReference>
<gene>
    <name evidence="1" type="ORF">Ddye_018568</name>
</gene>
<reference evidence="1" key="1">
    <citation type="journal article" date="2023" name="Plant J.">
        <title>Genome sequences and population genomics provide insights into the demographic history, inbreeding, and mutation load of two 'living fossil' tree species of Dipteronia.</title>
        <authorList>
            <person name="Feng Y."/>
            <person name="Comes H.P."/>
            <person name="Chen J."/>
            <person name="Zhu S."/>
            <person name="Lu R."/>
            <person name="Zhang X."/>
            <person name="Li P."/>
            <person name="Qiu J."/>
            <person name="Olsen K.M."/>
            <person name="Qiu Y."/>
        </authorList>
    </citation>
    <scope>NUCLEOTIDE SEQUENCE</scope>
    <source>
        <strain evidence="1">KIB01</strain>
    </source>
</reference>
<name>A0AAD9UBL4_9ROSI</name>
<proteinExistence type="predicted"/>
<comment type="caution">
    <text evidence="1">The sequence shown here is derived from an EMBL/GenBank/DDBJ whole genome shotgun (WGS) entry which is preliminary data.</text>
</comment>
<dbReference type="AlphaFoldDB" id="A0AAD9UBL4"/>
<sequence>DSIRSIYVLKSNWSNLHTNNHSPSELSRRKGKKSQLSGLHLSSTLFLYSMEDIEHGHVQVRGMKLHVAQIGTGPKIEDYGLLFCYTRFDGL</sequence>
<protein>
    <submittedName>
        <fullName evidence="1">Uncharacterized protein</fullName>
    </submittedName>
</protein>
<feature type="non-terminal residue" evidence="1">
    <location>
        <position position="1"/>
    </location>
</feature>
<dbReference type="Proteomes" id="UP001280121">
    <property type="component" value="Unassembled WGS sequence"/>
</dbReference>
<accession>A0AAD9UBL4</accession>
<organism evidence="1 2">
    <name type="scientific">Dipteronia dyeriana</name>
    <dbReference type="NCBI Taxonomy" id="168575"/>
    <lineage>
        <taxon>Eukaryota</taxon>
        <taxon>Viridiplantae</taxon>
        <taxon>Streptophyta</taxon>
        <taxon>Embryophyta</taxon>
        <taxon>Tracheophyta</taxon>
        <taxon>Spermatophyta</taxon>
        <taxon>Magnoliopsida</taxon>
        <taxon>eudicotyledons</taxon>
        <taxon>Gunneridae</taxon>
        <taxon>Pentapetalae</taxon>
        <taxon>rosids</taxon>
        <taxon>malvids</taxon>
        <taxon>Sapindales</taxon>
        <taxon>Sapindaceae</taxon>
        <taxon>Hippocastanoideae</taxon>
        <taxon>Acereae</taxon>
        <taxon>Dipteronia</taxon>
    </lineage>
</organism>
<evidence type="ECO:0000313" key="1">
    <source>
        <dbReference type="EMBL" id="KAK2651079.1"/>
    </source>
</evidence>
<keyword evidence="2" id="KW-1185">Reference proteome</keyword>
<evidence type="ECO:0000313" key="2">
    <source>
        <dbReference type="Proteomes" id="UP001280121"/>
    </source>
</evidence>
<feature type="non-terminal residue" evidence="1">
    <location>
        <position position="91"/>
    </location>
</feature>